<protein>
    <recommendedName>
        <fullName evidence="3">RNA polymerase sigma-70 region 2 domain-containing protein</fullName>
    </recommendedName>
</protein>
<dbReference type="InterPro" id="IPR014284">
    <property type="entry name" value="RNA_pol_sigma-70_dom"/>
</dbReference>
<proteinExistence type="inferred from homology"/>
<dbReference type="InterPro" id="IPR013324">
    <property type="entry name" value="RNA_pol_sigma_r3/r4-like"/>
</dbReference>
<dbReference type="SUPFAM" id="SSF88659">
    <property type="entry name" value="Sigma3 and sigma4 domains of RNA polymerase sigma factors"/>
    <property type="match status" value="1"/>
</dbReference>
<evidence type="ECO:0000313" key="5">
    <source>
        <dbReference type="Proteomes" id="UP000198312"/>
    </source>
</evidence>
<organism evidence="4 5">
    <name type="scientific">Virgibacillus phasianinus</name>
    <dbReference type="NCBI Taxonomy" id="2017483"/>
    <lineage>
        <taxon>Bacteria</taxon>
        <taxon>Bacillati</taxon>
        <taxon>Bacillota</taxon>
        <taxon>Bacilli</taxon>
        <taxon>Bacillales</taxon>
        <taxon>Bacillaceae</taxon>
        <taxon>Virgibacillus</taxon>
    </lineage>
</organism>
<dbReference type="OrthoDB" id="9783788at2"/>
<name>A0A220U3I5_9BACI</name>
<dbReference type="Gene3D" id="1.10.1740.10">
    <property type="match status" value="1"/>
</dbReference>
<evidence type="ECO:0000313" key="4">
    <source>
        <dbReference type="EMBL" id="ASK62293.1"/>
    </source>
</evidence>
<gene>
    <name evidence="4" type="ORF">CFK37_09035</name>
</gene>
<dbReference type="SUPFAM" id="SSF88946">
    <property type="entry name" value="Sigma2 domain of RNA polymerase sigma factors"/>
    <property type="match status" value="1"/>
</dbReference>
<dbReference type="EMBL" id="CP022315">
    <property type="protein sequence ID" value="ASK62293.1"/>
    <property type="molecule type" value="Genomic_DNA"/>
</dbReference>
<accession>A0A220U3I5</accession>
<dbReference type="GO" id="GO:0006352">
    <property type="term" value="P:DNA-templated transcription initiation"/>
    <property type="evidence" value="ECO:0007669"/>
    <property type="project" value="InterPro"/>
</dbReference>
<dbReference type="InterPro" id="IPR036388">
    <property type="entry name" value="WH-like_DNA-bd_sf"/>
</dbReference>
<dbReference type="InterPro" id="IPR007394">
    <property type="entry name" value="UPF0122"/>
</dbReference>
<evidence type="ECO:0000256" key="1">
    <source>
        <dbReference type="ARBA" id="ARBA00008720"/>
    </source>
</evidence>
<keyword evidence="5" id="KW-1185">Reference proteome</keyword>
<comment type="similarity">
    <text evidence="1">Belongs to the UPF0122 family.</text>
</comment>
<comment type="function">
    <text evidence="2">Might take part in the signal recognition particle (SRP) pathway. This is inferred from the conservation of its genetic proximity to ftsY/ffh. May be a regulatory protein.</text>
</comment>
<dbReference type="Pfam" id="PF04297">
    <property type="entry name" value="UPF0122"/>
    <property type="match status" value="1"/>
</dbReference>
<dbReference type="NCBIfam" id="TIGR02937">
    <property type="entry name" value="sigma70-ECF"/>
    <property type="match status" value="1"/>
</dbReference>
<dbReference type="Gene3D" id="1.10.10.10">
    <property type="entry name" value="Winged helix-like DNA-binding domain superfamily/Winged helix DNA-binding domain"/>
    <property type="match status" value="1"/>
</dbReference>
<dbReference type="KEGG" id="vil:CFK37_09035"/>
<evidence type="ECO:0000259" key="3">
    <source>
        <dbReference type="Pfam" id="PF04542"/>
    </source>
</evidence>
<reference evidence="4 5" key="1">
    <citation type="submission" date="2017-07" db="EMBL/GenBank/DDBJ databases">
        <title>Virgibacillus sp. LM2416.</title>
        <authorList>
            <person name="Tak E.J."/>
            <person name="Bae J.-W."/>
        </authorList>
    </citation>
    <scope>NUCLEOTIDE SEQUENCE [LARGE SCALE GENOMIC DNA]</scope>
    <source>
        <strain evidence="4 5">LM2416</strain>
    </source>
</reference>
<dbReference type="InterPro" id="IPR013325">
    <property type="entry name" value="RNA_pol_sigma_r2"/>
</dbReference>
<dbReference type="AlphaFoldDB" id="A0A220U3I5"/>
<sequence length="160" mass="19037">MSSEFNDVLKENEAIIYFLMKKLKIRDPEKEFYQEGLIALWKAVQTHNAKRGKLSTYAYFLIEKSLLSLIRMPKEPEKLELMDWYTDKSLTYVLETEFDPYQLKRIEQVLTHKEMKWFTLFVLQDLSLKTIAEIEGVSIEAVKTWAKQAKPKLQQLLRNE</sequence>
<dbReference type="GO" id="GO:0003700">
    <property type="term" value="F:DNA-binding transcription factor activity"/>
    <property type="evidence" value="ECO:0007669"/>
    <property type="project" value="InterPro"/>
</dbReference>
<dbReference type="Pfam" id="PF04542">
    <property type="entry name" value="Sigma70_r2"/>
    <property type="match status" value="1"/>
</dbReference>
<dbReference type="RefSeq" id="WP_089061553.1">
    <property type="nucleotide sequence ID" value="NZ_CP022315.1"/>
</dbReference>
<dbReference type="InterPro" id="IPR007627">
    <property type="entry name" value="RNA_pol_sigma70_r2"/>
</dbReference>
<feature type="domain" description="RNA polymerase sigma-70 region 2" evidence="3">
    <location>
        <begin position="30"/>
        <end position="71"/>
    </location>
</feature>
<evidence type="ECO:0000256" key="2">
    <source>
        <dbReference type="ARBA" id="ARBA00024764"/>
    </source>
</evidence>
<dbReference type="Proteomes" id="UP000198312">
    <property type="component" value="Chromosome"/>
</dbReference>